<reference evidence="1 2" key="1">
    <citation type="submission" date="2013-11" db="EMBL/GenBank/DDBJ databases">
        <title>Genome sequencing of Stegodyphus mimosarum.</title>
        <authorList>
            <person name="Bechsgaard J."/>
        </authorList>
    </citation>
    <scope>NUCLEOTIDE SEQUENCE [LARGE SCALE GENOMIC DNA]</scope>
</reference>
<name>A0A087UB37_STEMI</name>
<protein>
    <submittedName>
        <fullName evidence="1">Uncharacterized protein</fullName>
    </submittedName>
</protein>
<dbReference type="Proteomes" id="UP000054359">
    <property type="component" value="Unassembled WGS sequence"/>
</dbReference>
<proteinExistence type="predicted"/>
<keyword evidence="2" id="KW-1185">Reference proteome</keyword>
<evidence type="ECO:0000313" key="2">
    <source>
        <dbReference type="Proteomes" id="UP000054359"/>
    </source>
</evidence>
<evidence type="ECO:0000313" key="1">
    <source>
        <dbReference type="EMBL" id="KFM74576.1"/>
    </source>
</evidence>
<dbReference type="EMBL" id="KK119063">
    <property type="protein sequence ID" value="KFM74576.1"/>
    <property type="molecule type" value="Genomic_DNA"/>
</dbReference>
<sequence>MTAQCIYHLVLLHHGHLILHIKNIKISKMYVFDSKRLFHAHENMFAKVLMNGIFSE</sequence>
<gene>
    <name evidence="1" type="ORF">X975_06079</name>
</gene>
<dbReference type="AlphaFoldDB" id="A0A087UB37"/>
<accession>A0A087UB37</accession>
<feature type="non-terminal residue" evidence="1">
    <location>
        <position position="56"/>
    </location>
</feature>
<organism evidence="1 2">
    <name type="scientific">Stegodyphus mimosarum</name>
    <name type="common">African social velvet spider</name>
    <dbReference type="NCBI Taxonomy" id="407821"/>
    <lineage>
        <taxon>Eukaryota</taxon>
        <taxon>Metazoa</taxon>
        <taxon>Ecdysozoa</taxon>
        <taxon>Arthropoda</taxon>
        <taxon>Chelicerata</taxon>
        <taxon>Arachnida</taxon>
        <taxon>Araneae</taxon>
        <taxon>Araneomorphae</taxon>
        <taxon>Entelegynae</taxon>
        <taxon>Eresoidea</taxon>
        <taxon>Eresidae</taxon>
        <taxon>Stegodyphus</taxon>
    </lineage>
</organism>